<evidence type="ECO:0000313" key="2">
    <source>
        <dbReference type="Proteomes" id="UP000324632"/>
    </source>
</evidence>
<proteinExistence type="predicted"/>
<reference evidence="1 2" key="1">
    <citation type="journal article" date="2019" name="Mol. Ecol. Resour.">
        <title>Chromosome-level genome assembly of Triplophysa tibetana, a fish adapted to the harsh high-altitude environment of the Tibetan Plateau.</title>
        <authorList>
            <person name="Yang X."/>
            <person name="Liu H."/>
            <person name="Ma Z."/>
            <person name="Zou Y."/>
            <person name="Zou M."/>
            <person name="Mao Y."/>
            <person name="Li X."/>
            <person name="Wang H."/>
            <person name="Chen T."/>
            <person name="Wang W."/>
            <person name="Yang R."/>
        </authorList>
    </citation>
    <scope>NUCLEOTIDE SEQUENCE [LARGE SCALE GENOMIC DNA]</scope>
    <source>
        <strain evidence="1">TTIB1903HZAU</strain>
        <tissue evidence="1">Muscle</tissue>
    </source>
</reference>
<dbReference type="Proteomes" id="UP000324632">
    <property type="component" value="Chromosome 7"/>
</dbReference>
<dbReference type="AlphaFoldDB" id="A0A5A9PBH1"/>
<protein>
    <submittedName>
        <fullName evidence="1">Uncharacterized protein</fullName>
    </submittedName>
</protein>
<keyword evidence="2" id="KW-1185">Reference proteome</keyword>
<name>A0A5A9PBH1_9TELE</name>
<accession>A0A5A9PBH1</accession>
<dbReference type="EMBL" id="SOYY01000007">
    <property type="protein sequence ID" value="KAA0719253.1"/>
    <property type="molecule type" value="Genomic_DNA"/>
</dbReference>
<gene>
    <name evidence="1" type="ORF">E1301_Tti006657</name>
</gene>
<organism evidence="1 2">
    <name type="scientific">Triplophysa tibetana</name>
    <dbReference type="NCBI Taxonomy" id="1572043"/>
    <lineage>
        <taxon>Eukaryota</taxon>
        <taxon>Metazoa</taxon>
        <taxon>Chordata</taxon>
        <taxon>Craniata</taxon>
        <taxon>Vertebrata</taxon>
        <taxon>Euteleostomi</taxon>
        <taxon>Actinopterygii</taxon>
        <taxon>Neopterygii</taxon>
        <taxon>Teleostei</taxon>
        <taxon>Ostariophysi</taxon>
        <taxon>Cypriniformes</taxon>
        <taxon>Nemacheilidae</taxon>
        <taxon>Triplophysa</taxon>
    </lineage>
</organism>
<comment type="caution">
    <text evidence="1">The sequence shown here is derived from an EMBL/GenBank/DDBJ whole genome shotgun (WGS) entry which is preliminary data.</text>
</comment>
<sequence length="243" mass="25938">MREKRIDRFLFLSELDGAEKEPRCSNILLVYHEYQNWPIKPELQLTSLVRKLLTLEQQMALASKQAEWPSWMLQRGRVGRNPDLLSTMGSALIQLQCSHTKVHGGAGQSCGHGGVGRFDDLGGLRLLAVTVMEEPGDENNCLGRDVGIGQLGAGNGLRVRYAGAQRRGDPGAIHNKATTTLSVGSGHSGTTGFGYSGVNGSGHSGAVVSGHFGAMDLGHSGVVGTRVDLYNGFRGCALERLLG</sequence>
<evidence type="ECO:0000313" key="1">
    <source>
        <dbReference type="EMBL" id="KAA0719253.1"/>
    </source>
</evidence>